<dbReference type="KEGG" id="pter:C2L65_25280"/>
<dbReference type="AlphaFoldDB" id="A0A2I8ETX3"/>
<reference evidence="3 4" key="1">
    <citation type="submission" date="2018-01" db="EMBL/GenBank/DDBJ databases">
        <title>Species boundaries and ecological features among Paraburkholderia terrae DSMZ17804T, P. hospita DSMZ17164T and P. caribensis DSMZ13236T.</title>
        <authorList>
            <person name="Pratama A.A."/>
        </authorList>
    </citation>
    <scope>NUCLEOTIDE SEQUENCE [LARGE SCALE GENOMIC DNA]</scope>
    <source>
        <strain evidence="3 4">DSM 17804</strain>
    </source>
</reference>
<feature type="region of interest" description="Disordered" evidence="1">
    <location>
        <begin position="1"/>
        <end position="24"/>
    </location>
</feature>
<evidence type="ECO:0000313" key="3">
    <source>
        <dbReference type="EMBL" id="AUT62888.1"/>
    </source>
</evidence>
<dbReference type="EMBL" id="CP026112">
    <property type="protein sequence ID" value="AUT62888.1"/>
    <property type="molecule type" value="Genomic_DNA"/>
</dbReference>
<evidence type="ECO:0000256" key="1">
    <source>
        <dbReference type="SAM" id="MobiDB-lite"/>
    </source>
</evidence>
<gene>
    <name evidence="3" type="ORF">C2L65_25280</name>
</gene>
<evidence type="ECO:0000313" key="4">
    <source>
        <dbReference type="Proteomes" id="UP000243502"/>
    </source>
</evidence>
<name>A0A2I8ETX3_9BURK</name>
<sequence length="109" mass="11648">MKVKAKRALSYGNRHYATGDEIEMSERDAKLLSATGRVALPAANAPASQKRAGDAPATRKARRKADAPEAPTAADAQADDAQKSTKKTRSGYKRRDMRATDDAGDTGDE</sequence>
<evidence type="ECO:0000259" key="2">
    <source>
        <dbReference type="Pfam" id="PF23843"/>
    </source>
</evidence>
<accession>A0A2I8ETX3</accession>
<dbReference type="OrthoDB" id="9998319at2"/>
<dbReference type="Proteomes" id="UP000243502">
    <property type="component" value="Chromosome 2"/>
</dbReference>
<dbReference type="Pfam" id="PF23843">
    <property type="entry name" value="DUF7210"/>
    <property type="match status" value="1"/>
</dbReference>
<dbReference type="RefSeq" id="WP_042312364.1">
    <property type="nucleotide sequence ID" value="NZ_CP026112.1"/>
</dbReference>
<feature type="domain" description="DUF7210" evidence="2">
    <location>
        <begin position="1"/>
        <end position="34"/>
    </location>
</feature>
<feature type="region of interest" description="Disordered" evidence="1">
    <location>
        <begin position="40"/>
        <end position="109"/>
    </location>
</feature>
<proteinExistence type="predicted"/>
<organism evidence="3 4">
    <name type="scientific">Paraburkholderia terrae</name>
    <dbReference type="NCBI Taxonomy" id="311230"/>
    <lineage>
        <taxon>Bacteria</taxon>
        <taxon>Pseudomonadati</taxon>
        <taxon>Pseudomonadota</taxon>
        <taxon>Betaproteobacteria</taxon>
        <taxon>Burkholderiales</taxon>
        <taxon>Burkholderiaceae</taxon>
        <taxon>Paraburkholderia</taxon>
    </lineage>
</organism>
<dbReference type="InterPro" id="IPR055634">
    <property type="entry name" value="DUF7210"/>
</dbReference>
<protein>
    <recommendedName>
        <fullName evidence="2">DUF7210 domain-containing protein</fullName>
    </recommendedName>
</protein>